<dbReference type="PANTHER" id="PTHR43143">
    <property type="entry name" value="METALLOPHOSPHOESTERASE, CALCINEURIN SUPERFAMILY"/>
    <property type="match status" value="1"/>
</dbReference>
<comment type="caution">
    <text evidence="3">The sequence shown here is derived from an EMBL/GenBank/DDBJ whole genome shotgun (WGS) entry which is preliminary data.</text>
</comment>
<dbReference type="Gene3D" id="3.60.21.10">
    <property type="match status" value="1"/>
</dbReference>
<name>A0A964WWW0_9FLAO</name>
<dbReference type="Pfam" id="PF00149">
    <property type="entry name" value="Metallophos"/>
    <property type="match status" value="1"/>
</dbReference>
<evidence type="ECO:0000313" key="3">
    <source>
        <dbReference type="EMBL" id="NAY90969.1"/>
    </source>
</evidence>
<evidence type="ECO:0008006" key="5">
    <source>
        <dbReference type="Google" id="ProtNLM"/>
    </source>
</evidence>
<dbReference type="InterPro" id="IPR029052">
    <property type="entry name" value="Metallo-depent_PP-like"/>
</dbReference>
<dbReference type="InterPro" id="IPR051918">
    <property type="entry name" value="STPP_CPPED1"/>
</dbReference>
<dbReference type="InterPro" id="IPR032285">
    <property type="entry name" value="Metallophos_N"/>
</dbReference>
<dbReference type="SUPFAM" id="SSF56300">
    <property type="entry name" value="Metallo-dependent phosphatases"/>
    <property type="match status" value="1"/>
</dbReference>
<dbReference type="InterPro" id="IPR004843">
    <property type="entry name" value="Calcineurin-like_PHP"/>
</dbReference>
<evidence type="ECO:0000259" key="2">
    <source>
        <dbReference type="Pfam" id="PF16371"/>
    </source>
</evidence>
<dbReference type="EMBL" id="JAAABI010000001">
    <property type="protein sequence ID" value="NAY90969.1"/>
    <property type="molecule type" value="Genomic_DNA"/>
</dbReference>
<dbReference type="Proteomes" id="UP000667650">
    <property type="component" value="Unassembled WGS sequence"/>
</dbReference>
<protein>
    <recommendedName>
        <fullName evidence="5">Calcineurin-like phosphoesterase family protein</fullName>
    </recommendedName>
</protein>
<feature type="domain" description="Calcineurin-like phosphoesterase" evidence="1">
    <location>
        <begin position="109"/>
        <end position="295"/>
    </location>
</feature>
<evidence type="ECO:0000313" key="4">
    <source>
        <dbReference type="Proteomes" id="UP000667650"/>
    </source>
</evidence>
<proteinExistence type="predicted"/>
<sequence length="388" mass="43913">MQKILVLFATLLLGFHLYPQHLEISGIVFADTNGNGIHEVNEKGISGVVVSDQVDTAITDGNGSFTLRSTTDLPYVFIAKPNGYTGNYYLPKASKVSFPLQKDRDQTHFRFIHASDTHVDSLNLPRMKRFREMVDSIGVDFVIVTGDLIRDALRVNEETASNYYQMYLDEIRKFTVPVYSSVGNHEIFGIERDKSLVSQEHPLYGKKMYRHFLGPNYYSFNHGGVHFVGIDGVDYQNLYYFGGVDSLQLQWLEKDLKSLSKDTPIVTFNHIPFVSPGFSFQNFENHIFYGPQLLKQEGNLEHRHIVYNFEEVKKRIGGLPYPLALSGHYHSAQEGELVGSGTRFAQTSAITRPDSFESSGFKIRSGFTLYEVKNGEIVSSTFVALNFP</sequence>
<dbReference type="AlphaFoldDB" id="A0A964WWW0"/>
<dbReference type="RefSeq" id="WP_166522360.1">
    <property type="nucleotide sequence ID" value="NZ_JAAABI010000001.1"/>
</dbReference>
<keyword evidence="4" id="KW-1185">Reference proteome</keyword>
<evidence type="ECO:0000259" key="1">
    <source>
        <dbReference type="Pfam" id="PF00149"/>
    </source>
</evidence>
<reference evidence="3" key="1">
    <citation type="submission" date="2020-01" db="EMBL/GenBank/DDBJ databases">
        <title>Muricauda ochracea sp. nov., isolated from a tidal flat of Garorim bay in Korea.</title>
        <authorList>
            <person name="Kim D."/>
            <person name="Yoo Y."/>
            <person name="Kim J.-J."/>
        </authorList>
    </citation>
    <scope>NUCLEOTIDE SEQUENCE</scope>
    <source>
        <strain evidence="3">JGD-17</strain>
    </source>
</reference>
<dbReference type="SUPFAM" id="SSF117074">
    <property type="entry name" value="Hypothetical protein PA1324"/>
    <property type="match status" value="1"/>
</dbReference>
<accession>A0A964WWW0</accession>
<organism evidence="3 4">
    <name type="scientific">Flagellimonas ochracea</name>
    <dbReference type="NCBI Taxonomy" id="2696472"/>
    <lineage>
        <taxon>Bacteria</taxon>
        <taxon>Pseudomonadati</taxon>
        <taxon>Bacteroidota</taxon>
        <taxon>Flavobacteriia</taxon>
        <taxon>Flavobacteriales</taxon>
        <taxon>Flavobacteriaceae</taxon>
        <taxon>Flagellimonas</taxon>
    </lineage>
</organism>
<dbReference type="PANTHER" id="PTHR43143:SF1">
    <property type="entry name" value="SERINE_THREONINE-PROTEIN PHOSPHATASE CPPED1"/>
    <property type="match status" value="1"/>
</dbReference>
<dbReference type="GO" id="GO:0016787">
    <property type="term" value="F:hydrolase activity"/>
    <property type="evidence" value="ECO:0007669"/>
    <property type="project" value="InterPro"/>
</dbReference>
<feature type="domain" description="Calcineurin-like phosphoesterase N-terminal" evidence="2">
    <location>
        <begin position="41"/>
        <end position="85"/>
    </location>
</feature>
<dbReference type="Pfam" id="PF16371">
    <property type="entry name" value="MetallophosN"/>
    <property type="match status" value="1"/>
</dbReference>
<gene>
    <name evidence="3" type="ORF">GTQ34_03470</name>
</gene>